<dbReference type="AlphaFoldDB" id="A0A1F5NQ40"/>
<proteinExistence type="predicted"/>
<dbReference type="Proteomes" id="UP000176864">
    <property type="component" value="Unassembled WGS sequence"/>
</dbReference>
<comment type="caution">
    <text evidence="2">The sequence shown here is derived from an EMBL/GenBank/DDBJ whole genome shotgun (WGS) entry which is preliminary data.</text>
</comment>
<dbReference type="InterPro" id="IPR013783">
    <property type="entry name" value="Ig-like_fold"/>
</dbReference>
<reference evidence="2 3" key="1">
    <citation type="journal article" date="2016" name="Nat. Commun.">
        <title>Thousands of microbial genomes shed light on interconnected biogeochemical processes in an aquifer system.</title>
        <authorList>
            <person name="Anantharaman K."/>
            <person name="Brown C.T."/>
            <person name="Hug L.A."/>
            <person name="Sharon I."/>
            <person name="Castelle C.J."/>
            <person name="Probst A.J."/>
            <person name="Thomas B.C."/>
            <person name="Singh A."/>
            <person name="Wilkins M.J."/>
            <person name="Karaoz U."/>
            <person name="Brodie E.L."/>
            <person name="Williams K.H."/>
            <person name="Hubbard S.S."/>
            <person name="Banfield J.F."/>
        </authorList>
    </citation>
    <scope>NUCLEOTIDE SEQUENCE [LARGE SCALE GENOMIC DNA]</scope>
</reference>
<dbReference type="Gene3D" id="2.60.40.10">
    <property type="entry name" value="Immunoglobulins"/>
    <property type="match status" value="1"/>
</dbReference>
<evidence type="ECO:0000313" key="3">
    <source>
        <dbReference type="Proteomes" id="UP000176864"/>
    </source>
</evidence>
<evidence type="ECO:0008006" key="4">
    <source>
        <dbReference type="Google" id="ProtNLM"/>
    </source>
</evidence>
<dbReference type="STRING" id="1817824.A2751_01535"/>
<protein>
    <recommendedName>
        <fullName evidence="4">DUF11 domain-containing protein</fullName>
    </recommendedName>
</protein>
<sequence>MIDSNPANDNTYTDNPAAGGTTYSYAVTAFKILGGESSAAFSGVISNVDCTPQITASLSLIKVDGVACITPDTDCPSVRSGKTVTIRLTIGNSGNAPANNMSVTHTDIKNFNYSDGTAVCSACTNPPTPESGANPVTWNSSGPGFLGNKANDANNWNIDFDAVVTSTSLQPVDFFQDKTVIQWAGDSRTVLGGPWEMRTGTSQPPDFEEVAP</sequence>
<evidence type="ECO:0000256" key="1">
    <source>
        <dbReference type="SAM" id="MobiDB-lite"/>
    </source>
</evidence>
<gene>
    <name evidence="2" type="ORF">A2751_01535</name>
</gene>
<accession>A0A1F5NQ40</accession>
<feature type="region of interest" description="Disordered" evidence="1">
    <location>
        <begin position="192"/>
        <end position="212"/>
    </location>
</feature>
<name>A0A1F5NQ40_9BACT</name>
<organism evidence="2 3">
    <name type="scientific">Candidatus Doudnabacteria bacterium RIFCSPHIGHO2_01_FULL_46_14</name>
    <dbReference type="NCBI Taxonomy" id="1817824"/>
    <lineage>
        <taxon>Bacteria</taxon>
        <taxon>Candidatus Doudnaibacteriota</taxon>
    </lineage>
</organism>
<dbReference type="EMBL" id="MFEK01000002">
    <property type="protein sequence ID" value="OGE79480.1"/>
    <property type="molecule type" value="Genomic_DNA"/>
</dbReference>
<evidence type="ECO:0000313" key="2">
    <source>
        <dbReference type="EMBL" id="OGE79480.1"/>
    </source>
</evidence>